<organism evidence="1 2">
    <name type="scientific">Rubroshorea leprosula</name>
    <dbReference type="NCBI Taxonomy" id="152421"/>
    <lineage>
        <taxon>Eukaryota</taxon>
        <taxon>Viridiplantae</taxon>
        <taxon>Streptophyta</taxon>
        <taxon>Embryophyta</taxon>
        <taxon>Tracheophyta</taxon>
        <taxon>Spermatophyta</taxon>
        <taxon>Magnoliopsida</taxon>
        <taxon>eudicotyledons</taxon>
        <taxon>Gunneridae</taxon>
        <taxon>Pentapetalae</taxon>
        <taxon>rosids</taxon>
        <taxon>malvids</taxon>
        <taxon>Malvales</taxon>
        <taxon>Dipterocarpaceae</taxon>
        <taxon>Rubroshorea</taxon>
    </lineage>
</organism>
<dbReference type="EMBL" id="BPVZ01000030">
    <property type="protein sequence ID" value="GKV09108.1"/>
    <property type="molecule type" value="Genomic_DNA"/>
</dbReference>
<name>A0AAV5JCJ9_9ROSI</name>
<reference evidence="1 2" key="1">
    <citation type="journal article" date="2021" name="Commun. Biol.">
        <title>The genome of Shorea leprosula (Dipterocarpaceae) highlights the ecological relevance of drought in aseasonal tropical rainforests.</title>
        <authorList>
            <person name="Ng K.K.S."/>
            <person name="Kobayashi M.J."/>
            <person name="Fawcett J.A."/>
            <person name="Hatakeyama M."/>
            <person name="Paape T."/>
            <person name="Ng C.H."/>
            <person name="Ang C.C."/>
            <person name="Tnah L.H."/>
            <person name="Lee C.T."/>
            <person name="Nishiyama T."/>
            <person name="Sese J."/>
            <person name="O'Brien M.J."/>
            <person name="Copetti D."/>
            <person name="Mohd Noor M.I."/>
            <person name="Ong R.C."/>
            <person name="Putra M."/>
            <person name="Sireger I.Z."/>
            <person name="Indrioko S."/>
            <person name="Kosugi Y."/>
            <person name="Izuno A."/>
            <person name="Isagi Y."/>
            <person name="Lee S.L."/>
            <person name="Shimizu K.K."/>
        </authorList>
    </citation>
    <scope>NUCLEOTIDE SEQUENCE [LARGE SCALE GENOMIC DNA]</scope>
    <source>
        <strain evidence="1">214</strain>
    </source>
</reference>
<dbReference type="AlphaFoldDB" id="A0AAV5JCJ9"/>
<comment type="caution">
    <text evidence="1">The sequence shown here is derived from an EMBL/GenBank/DDBJ whole genome shotgun (WGS) entry which is preliminary data.</text>
</comment>
<sequence>MKLASLGKLIERTCTSIKDVRICSEPDPRPRGSTGNAVKCSSKAPIGSLARESWRKVALIPKSLHAK</sequence>
<keyword evidence="2" id="KW-1185">Reference proteome</keyword>
<dbReference type="Proteomes" id="UP001054252">
    <property type="component" value="Unassembled WGS sequence"/>
</dbReference>
<evidence type="ECO:0000313" key="2">
    <source>
        <dbReference type="Proteomes" id="UP001054252"/>
    </source>
</evidence>
<accession>A0AAV5JCJ9</accession>
<evidence type="ECO:0000313" key="1">
    <source>
        <dbReference type="EMBL" id="GKV09108.1"/>
    </source>
</evidence>
<proteinExistence type="predicted"/>
<protein>
    <submittedName>
        <fullName evidence="1">Uncharacterized protein</fullName>
    </submittedName>
</protein>
<gene>
    <name evidence="1" type="ORF">SLEP1_g20655</name>
</gene>